<feature type="region of interest" description="Disordered" evidence="1">
    <location>
        <begin position="27"/>
        <end position="66"/>
    </location>
</feature>
<keyword evidence="2" id="KW-0732">Signal</keyword>
<comment type="caution">
    <text evidence="3">The sequence shown here is derived from an EMBL/GenBank/DDBJ whole genome shotgun (WGS) entry which is preliminary data.</text>
</comment>
<feature type="chain" id="PRO_5044836088" evidence="2">
    <location>
        <begin position="18"/>
        <end position="78"/>
    </location>
</feature>
<protein>
    <submittedName>
        <fullName evidence="3">Uncharacterized protein</fullName>
    </submittedName>
</protein>
<dbReference type="EMBL" id="JACVVK020000014">
    <property type="protein sequence ID" value="KAK7504651.1"/>
    <property type="molecule type" value="Genomic_DNA"/>
</dbReference>
<gene>
    <name evidence="3" type="ORF">BaRGS_00004137</name>
</gene>
<dbReference type="Proteomes" id="UP001519460">
    <property type="component" value="Unassembled WGS sequence"/>
</dbReference>
<evidence type="ECO:0000256" key="1">
    <source>
        <dbReference type="SAM" id="MobiDB-lite"/>
    </source>
</evidence>
<evidence type="ECO:0000256" key="2">
    <source>
        <dbReference type="SAM" id="SignalP"/>
    </source>
</evidence>
<organism evidence="3 4">
    <name type="scientific">Batillaria attramentaria</name>
    <dbReference type="NCBI Taxonomy" id="370345"/>
    <lineage>
        <taxon>Eukaryota</taxon>
        <taxon>Metazoa</taxon>
        <taxon>Spiralia</taxon>
        <taxon>Lophotrochozoa</taxon>
        <taxon>Mollusca</taxon>
        <taxon>Gastropoda</taxon>
        <taxon>Caenogastropoda</taxon>
        <taxon>Sorbeoconcha</taxon>
        <taxon>Cerithioidea</taxon>
        <taxon>Batillariidae</taxon>
        <taxon>Batillaria</taxon>
    </lineage>
</organism>
<feature type="signal peptide" evidence="2">
    <location>
        <begin position="1"/>
        <end position="17"/>
    </location>
</feature>
<feature type="compositionally biased region" description="Polar residues" evidence="1">
    <location>
        <begin position="36"/>
        <end position="56"/>
    </location>
</feature>
<proteinExistence type="predicted"/>
<keyword evidence="4" id="KW-1185">Reference proteome</keyword>
<dbReference type="AlphaFoldDB" id="A0ABD0LZG3"/>
<accession>A0ABD0LZG3</accession>
<sequence>MGLLWVASGVGACRVLAIQSRCTKIRSDQSARSHRQGQGQHSVLSQPRGQSSQDGLSQPEPVGTDLMGILQVEHKSSV</sequence>
<evidence type="ECO:0000313" key="4">
    <source>
        <dbReference type="Proteomes" id="UP001519460"/>
    </source>
</evidence>
<evidence type="ECO:0000313" key="3">
    <source>
        <dbReference type="EMBL" id="KAK7504651.1"/>
    </source>
</evidence>
<reference evidence="3 4" key="1">
    <citation type="journal article" date="2023" name="Sci. Data">
        <title>Genome assembly of the Korean intertidal mud-creeper Batillaria attramentaria.</title>
        <authorList>
            <person name="Patra A.K."/>
            <person name="Ho P.T."/>
            <person name="Jun S."/>
            <person name="Lee S.J."/>
            <person name="Kim Y."/>
            <person name="Won Y.J."/>
        </authorList>
    </citation>
    <scope>NUCLEOTIDE SEQUENCE [LARGE SCALE GENOMIC DNA]</scope>
    <source>
        <strain evidence="3">Wonlab-2016</strain>
    </source>
</reference>
<name>A0ABD0LZG3_9CAEN</name>